<dbReference type="EMBL" id="JACADJ010000146">
    <property type="protein sequence ID" value="NWH06931.1"/>
    <property type="molecule type" value="Genomic_DNA"/>
</dbReference>
<accession>A0A850T756</accession>
<dbReference type="InterPro" id="IPR036397">
    <property type="entry name" value="RNaseH_sf"/>
</dbReference>
<organism evidence="1 2">
    <name type="scientific">Desulfobacter latus</name>
    <dbReference type="NCBI Taxonomy" id="2292"/>
    <lineage>
        <taxon>Bacteria</taxon>
        <taxon>Pseudomonadati</taxon>
        <taxon>Thermodesulfobacteriota</taxon>
        <taxon>Desulfobacteria</taxon>
        <taxon>Desulfobacterales</taxon>
        <taxon>Desulfobacteraceae</taxon>
        <taxon>Desulfobacter</taxon>
    </lineage>
</organism>
<dbReference type="GO" id="GO:0003676">
    <property type="term" value="F:nucleic acid binding"/>
    <property type="evidence" value="ECO:0007669"/>
    <property type="project" value="InterPro"/>
</dbReference>
<comment type="caution">
    <text evidence="1">The sequence shown here is derived from an EMBL/GenBank/DDBJ whole genome shotgun (WGS) entry which is preliminary data.</text>
</comment>
<proteinExistence type="predicted"/>
<dbReference type="Proteomes" id="UP000553343">
    <property type="component" value="Unassembled WGS sequence"/>
</dbReference>
<dbReference type="PANTHER" id="PTHR33939:SF1">
    <property type="entry name" value="DUF4371 DOMAIN-CONTAINING PROTEIN"/>
    <property type="match status" value="1"/>
</dbReference>
<gene>
    <name evidence="1" type="ORF">HXW94_18445</name>
</gene>
<protein>
    <submittedName>
        <fullName evidence="1">Transposase</fullName>
    </submittedName>
</protein>
<keyword evidence="2" id="KW-1185">Reference proteome</keyword>
<dbReference type="Gene3D" id="3.30.420.10">
    <property type="entry name" value="Ribonuclease H-like superfamily/Ribonuclease H"/>
    <property type="match status" value="1"/>
</dbReference>
<evidence type="ECO:0000313" key="1">
    <source>
        <dbReference type="EMBL" id="NWH06931.1"/>
    </source>
</evidence>
<reference evidence="1 2" key="1">
    <citation type="submission" date="2020-06" db="EMBL/GenBank/DDBJ databases">
        <title>High-quality draft genome of sulfate reducer Desulfobacter latus type strain AcrS2 isolated from marine sediment.</title>
        <authorList>
            <person name="Hoppe M."/>
            <person name="Larsen C.K."/>
            <person name="Marshall I.P.G."/>
            <person name="Schramm A."/>
            <person name="Marietou A.G."/>
        </authorList>
    </citation>
    <scope>NUCLEOTIDE SEQUENCE [LARGE SCALE GENOMIC DNA]</scope>
    <source>
        <strain evidence="1 2">AcRS2</strain>
    </source>
</reference>
<dbReference type="AlphaFoldDB" id="A0A850T756"/>
<feature type="non-terminal residue" evidence="1">
    <location>
        <position position="1"/>
    </location>
</feature>
<name>A0A850T756_9BACT</name>
<dbReference type="PANTHER" id="PTHR33939">
    <property type="entry name" value="PROTEIN CBG22215"/>
    <property type="match status" value="1"/>
</dbReference>
<evidence type="ECO:0000313" key="2">
    <source>
        <dbReference type="Proteomes" id="UP000553343"/>
    </source>
</evidence>
<sequence length="254" mass="29689">RSEKTRRPEVYLDESYVNKNHSNDFVWYSNEDGPWIQKPTGKGERLIIINAVTKDGWVPDAKVVFKSTRKTGDYHGQMNWNLFQKWFSEKLLPNIPGNSIIVMDNAAYHNILAECSAPTPTCSKEKIFNWLEYNNIPCKDNCLKIELVEILKKFAPEPTYAIDMIANEYGHTVIRTPPYHPELQPIEICWGILKNEIARNCDFTMDNLMLQLENAFRKITAKTCRKIIKKIRSVEDNFWEDDAKLDKRQDNFLL</sequence>